<feature type="compositionally biased region" description="Polar residues" evidence="9">
    <location>
        <begin position="390"/>
        <end position="434"/>
    </location>
</feature>
<feature type="transmembrane region" description="Helical" evidence="10">
    <location>
        <begin position="528"/>
        <end position="558"/>
    </location>
</feature>
<evidence type="ECO:0000256" key="2">
    <source>
        <dbReference type="ARBA" id="ARBA00006459"/>
    </source>
</evidence>
<evidence type="ECO:0000256" key="8">
    <source>
        <dbReference type="PIRSR" id="PIRSR600175-1"/>
    </source>
</evidence>
<comment type="subcellular location">
    <subcellularLocation>
        <location evidence="1">Membrane</location>
        <topology evidence="1">Multi-pass membrane protein</topology>
    </subcellularLocation>
</comment>
<feature type="region of interest" description="Disordered" evidence="9">
    <location>
        <begin position="1247"/>
        <end position="1269"/>
    </location>
</feature>
<dbReference type="Pfam" id="PF00209">
    <property type="entry name" value="SNF"/>
    <property type="match status" value="1"/>
</dbReference>
<evidence type="ECO:0000256" key="5">
    <source>
        <dbReference type="ARBA" id="ARBA00022847"/>
    </source>
</evidence>
<comment type="similarity">
    <text evidence="2">Belongs to the sodium:neurotransmitter symporter (SNF) (TC 2.A.22) family.</text>
</comment>
<dbReference type="OrthoDB" id="6366319at2759"/>
<comment type="caution">
    <text evidence="11">The sequence shown here is derived from an EMBL/GenBank/DDBJ whole genome shotgun (WGS) entry which is preliminary data.</text>
</comment>
<feature type="compositionally biased region" description="Low complexity" evidence="9">
    <location>
        <begin position="1188"/>
        <end position="1200"/>
    </location>
</feature>
<dbReference type="GO" id="GO:0005283">
    <property type="term" value="F:amino acid:sodium symporter activity"/>
    <property type="evidence" value="ECO:0007669"/>
    <property type="project" value="TreeGrafter"/>
</dbReference>
<feature type="compositionally biased region" description="Polar residues" evidence="9">
    <location>
        <begin position="13"/>
        <end position="24"/>
    </location>
</feature>
<keyword evidence="12" id="KW-1185">Reference proteome</keyword>
<protein>
    <submittedName>
        <fullName evidence="11">Uncharacterized protein</fullName>
    </submittedName>
</protein>
<feature type="transmembrane region" description="Helical" evidence="10">
    <location>
        <begin position="650"/>
        <end position="675"/>
    </location>
</feature>
<feature type="transmembrane region" description="Helical" evidence="10">
    <location>
        <begin position="463"/>
        <end position="483"/>
    </location>
</feature>
<evidence type="ECO:0000256" key="1">
    <source>
        <dbReference type="ARBA" id="ARBA00004141"/>
    </source>
</evidence>
<dbReference type="STRING" id="7375.A0A0L0C114"/>
<dbReference type="GO" id="GO:0046872">
    <property type="term" value="F:metal ion binding"/>
    <property type="evidence" value="ECO:0007669"/>
    <property type="project" value="UniProtKB-KW"/>
</dbReference>
<feature type="region of interest" description="Disordered" evidence="9">
    <location>
        <begin position="390"/>
        <end position="440"/>
    </location>
</feature>
<evidence type="ECO:0000256" key="6">
    <source>
        <dbReference type="ARBA" id="ARBA00022989"/>
    </source>
</evidence>
<reference evidence="11 12" key="1">
    <citation type="journal article" date="2015" name="Nat. Commun.">
        <title>Lucilia cuprina genome unlocks parasitic fly biology to underpin future interventions.</title>
        <authorList>
            <person name="Anstead C.A."/>
            <person name="Korhonen P.K."/>
            <person name="Young N.D."/>
            <person name="Hall R.S."/>
            <person name="Jex A.R."/>
            <person name="Murali S.C."/>
            <person name="Hughes D.S."/>
            <person name="Lee S.F."/>
            <person name="Perry T."/>
            <person name="Stroehlein A.J."/>
            <person name="Ansell B.R."/>
            <person name="Breugelmans B."/>
            <person name="Hofmann A."/>
            <person name="Qu J."/>
            <person name="Dugan S."/>
            <person name="Lee S.L."/>
            <person name="Chao H."/>
            <person name="Dinh H."/>
            <person name="Han Y."/>
            <person name="Doddapaneni H.V."/>
            <person name="Worley K.C."/>
            <person name="Muzny D.M."/>
            <person name="Ioannidis P."/>
            <person name="Waterhouse R.M."/>
            <person name="Zdobnov E.M."/>
            <person name="James P.J."/>
            <person name="Bagnall N.H."/>
            <person name="Kotze A.C."/>
            <person name="Gibbs R.A."/>
            <person name="Richards S."/>
            <person name="Batterham P."/>
            <person name="Gasser R.B."/>
        </authorList>
    </citation>
    <scope>NUCLEOTIDE SEQUENCE [LARGE SCALE GENOMIC DNA]</scope>
    <source>
        <strain evidence="11 12">LS</strain>
        <tissue evidence="11">Full body</tissue>
    </source>
</reference>
<dbReference type="GO" id="GO:0015179">
    <property type="term" value="F:L-amino acid transmembrane transporter activity"/>
    <property type="evidence" value="ECO:0007669"/>
    <property type="project" value="TreeGrafter"/>
</dbReference>
<feature type="region of interest" description="Disordered" evidence="9">
    <location>
        <begin position="1177"/>
        <end position="1204"/>
    </location>
</feature>
<feature type="transmembrane region" description="Helical" evidence="10">
    <location>
        <begin position="909"/>
        <end position="931"/>
    </location>
</feature>
<dbReference type="GO" id="GO:0005886">
    <property type="term" value="C:plasma membrane"/>
    <property type="evidence" value="ECO:0007669"/>
    <property type="project" value="TreeGrafter"/>
</dbReference>
<keyword evidence="3" id="KW-0813">Transport</keyword>
<dbReference type="Proteomes" id="UP000037069">
    <property type="component" value="Unassembled WGS sequence"/>
</dbReference>
<evidence type="ECO:0000256" key="3">
    <source>
        <dbReference type="ARBA" id="ARBA00022448"/>
    </source>
</evidence>
<dbReference type="SUPFAM" id="SSF161070">
    <property type="entry name" value="SNF-like"/>
    <property type="match status" value="1"/>
</dbReference>
<evidence type="ECO:0000256" key="7">
    <source>
        <dbReference type="ARBA" id="ARBA00023136"/>
    </source>
</evidence>
<feature type="transmembrane region" description="Helical" evidence="10">
    <location>
        <begin position="489"/>
        <end position="507"/>
    </location>
</feature>
<keyword evidence="4 10" id="KW-0812">Transmembrane</keyword>
<dbReference type="PANTHER" id="PTHR11616">
    <property type="entry name" value="SODIUM/CHLORIDE DEPENDENT TRANSPORTER"/>
    <property type="match status" value="1"/>
</dbReference>
<dbReference type="EMBL" id="JRES01001144">
    <property type="protein sequence ID" value="KNC25154.1"/>
    <property type="molecule type" value="Genomic_DNA"/>
</dbReference>
<evidence type="ECO:0000256" key="4">
    <source>
        <dbReference type="ARBA" id="ARBA00022692"/>
    </source>
</evidence>
<keyword evidence="6 10" id="KW-1133">Transmembrane helix</keyword>
<dbReference type="PRINTS" id="PR00176">
    <property type="entry name" value="NANEUSMPORT"/>
</dbReference>
<dbReference type="CDD" id="cd06857">
    <property type="entry name" value="SLC5-6-like_sbd"/>
    <property type="match status" value="1"/>
</dbReference>
<feature type="binding site" evidence="8">
    <location>
        <position position="474"/>
    </location>
    <ligand>
        <name>Na(+)</name>
        <dbReference type="ChEBI" id="CHEBI:29101"/>
        <label>1</label>
    </ligand>
</feature>
<name>A0A0L0C114_LUCCU</name>
<dbReference type="PROSITE" id="PS50267">
    <property type="entry name" value="NA_NEUROTRAN_SYMP_3"/>
    <property type="match status" value="1"/>
</dbReference>
<keyword evidence="7 10" id="KW-0472">Membrane</keyword>
<feature type="transmembrane region" description="Helical" evidence="10">
    <location>
        <begin position="845"/>
        <end position="867"/>
    </location>
</feature>
<evidence type="ECO:0000313" key="11">
    <source>
        <dbReference type="EMBL" id="KNC25154.1"/>
    </source>
</evidence>
<feature type="compositionally biased region" description="Low complexity" evidence="9">
    <location>
        <begin position="1135"/>
        <end position="1149"/>
    </location>
</feature>
<accession>A0A0L0C114</accession>
<feature type="transmembrane region" description="Helical" evidence="10">
    <location>
        <begin position="736"/>
        <end position="759"/>
    </location>
</feature>
<feature type="compositionally biased region" description="Polar residues" evidence="9">
    <location>
        <begin position="1059"/>
        <end position="1071"/>
    </location>
</feature>
<feature type="transmembrane region" description="Helical" evidence="10">
    <location>
        <begin position="879"/>
        <end position="897"/>
    </location>
</feature>
<feature type="region of interest" description="Disordered" evidence="9">
    <location>
        <begin position="1059"/>
        <end position="1091"/>
    </location>
</feature>
<dbReference type="InterPro" id="IPR037272">
    <property type="entry name" value="SNS_sf"/>
</dbReference>
<evidence type="ECO:0000256" key="10">
    <source>
        <dbReference type="SAM" id="Phobius"/>
    </source>
</evidence>
<dbReference type="OMA" id="EPAMDVW"/>
<feature type="compositionally biased region" description="Polar residues" evidence="9">
    <location>
        <begin position="1125"/>
        <end position="1134"/>
    </location>
</feature>
<feature type="transmembrane region" description="Helical" evidence="10">
    <location>
        <begin position="1001"/>
        <end position="1023"/>
    </location>
</feature>
<organism evidence="11 12">
    <name type="scientific">Lucilia cuprina</name>
    <name type="common">Green bottle fly</name>
    <name type="synonym">Australian sheep blowfly</name>
    <dbReference type="NCBI Taxonomy" id="7375"/>
    <lineage>
        <taxon>Eukaryota</taxon>
        <taxon>Metazoa</taxon>
        <taxon>Ecdysozoa</taxon>
        <taxon>Arthropoda</taxon>
        <taxon>Hexapoda</taxon>
        <taxon>Insecta</taxon>
        <taxon>Pterygota</taxon>
        <taxon>Neoptera</taxon>
        <taxon>Endopterygota</taxon>
        <taxon>Diptera</taxon>
        <taxon>Brachycera</taxon>
        <taxon>Muscomorpha</taxon>
        <taxon>Oestroidea</taxon>
        <taxon>Calliphoridae</taxon>
        <taxon>Luciliinae</taxon>
        <taxon>Lucilia</taxon>
    </lineage>
</organism>
<keyword evidence="8" id="KW-0915">Sodium</keyword>
<gene>
    <name evidence="11" type="ORF">FF38_03571</name>
</gene>
<feature type="transmembrane region" description="Helical" evidence="10">
    <location>
        <begin position="951"/>
        <end position="973"/>
    </location>
</feature>
<dbReference type="GO" id="GO:0089718">
    <property type="term" value="P:amino acid import across plasma membrane"/>
    <property type="evidence" value="ECO:0007669"/>
    <property type="project" value="TreeGrafter"/>
</dbReference>
<evidence type="ECO:0000313" key="12">
    <source>
        <dbReference type="Proteomes" id="UP000037069"/>
    </source>
</evidence>
<keyword evidence="5" id="KW-0769">Symport</keyword>
<feature type="region of interest" description="Disordered" evidence="9">
    <location>
        <begin position="1108"/>
        <end position="1150"/>
    </location>
</feature>
<proteinExistence type="inferred from homology"/>
<dbReference type="PANTHER" id="PTHR11616:SF323">
    <property type="entry name" value="SODIUM-DEPENDENT TRANSPORTER BEDRAGGLED"/>
    <property type="match status" value="1"/>
</dbReference>
<feature type="compositionally biased region" description="Basic and acidic residues" evidence="9">
    <location>
        <begin position="1"/>
        <end position="12"/>
    </location>
</feature>
<dbReference type="AlphaFoldDB" id="A0A0L0C114"/>
<feature type="transmembrane region" description="Helical" evidence="10">
    <location>
        <begin position="624"/>
        <end position="643"/>
    </location>
</feature>
<feature type="transmembrane region" description="Helical" evidence="10">
    <location>
        <begin position="695"/>
        <end position="716"/>
    </location>
</feature>
<evidence type="ECO:0000256" key="9">
    <source>
        <dbReference type="SAM" id="MobiDB-lite"/>
    </source>
</evidence>
<sequence>MDKTSQCKESERSTQNLHRSSNIYGDNGLGLKMSQTKSKSLRNNLGSSISLDQFPFFTSSDEFSGLSKTCSNDTVQNIEESFNDDDLSDNDLIEIQSTPSVFKNIRFRNTNRNVNLERKRKNSLESPLCENNFLNYNDAVKYNEELGVQNIPCNVNKTTSESEQEIIEEYLLDLDDYLEKMDNGCIPDAGYDLNTNKSVIISKGNSPFTQKNNSSKTNTNFERNSKYRNTISGILNNTNIEHEDTPIYLTWNKQALKLENQKLSKIEDTNIIEREMPQCSTKSDSSLSDNTSQNENAIKLVFNRGLQVLTDDQIFQNLIDQQETLLHNMENDRPRQFGRRAERSATLSATINNSNQNCQHLNFDNLRPMSAPASTCSNIPEILYIVSDGSTTRTSRNTSPVSIESSTDSGQSLEINDTTVEPNNNVSEDNTQQRAPPMESENVDESLKTGFNSNWPHNYSRTLALISCTLGLFNICRFAVLTINYGGNFLLQFFILSILFGIPFLWLQMSLGAKIEAGPISMWKISPICVGIGISLVLVQYFITIYSSVVVVWLLVYIRDIFIHHSSYPWSEFVHTIIPRQTSHIYTNLTESIPDYFNVNVLQRLQIYKMNDVNGVRLHISDRVAFYLVILWAAVFLTLSKGLKSFGKVILLLGILPIFLLAAIAVKLLFVVDFAKLQKMFSSTEFDEFLVNSKSWAAAAQEAFLTWGLLGTSIIAISSRTHKKSSKLTLRSDAILVVLVTLIGLCLSALVGLCSIQIVNEFGYIYVPGSYESPDYYSSIFSLKSSPNTDLISYPTKFVPHYSTLIGEVYRRRSDVQNVSGYQVLRFVTELVPAALAISTENISWIWTSIIFITLLIFGVSQLCVMWKPISCALGNSTSAVLLSCVTGLLLSIPFATEVGITLLHYMDILLGGAWFIPVLWAAEIFGVFLIRGRPYNGDDLVNDLKMCGSISAFLALSWNVLLPIGLITLAVIEYKTSMTSQLYYWRGKSYFSYWSRKVGALTQIGFLLLVPISAIVQIYRYLTSGPPDILDRIQMLYRPLDEVEGGIPITNRNIMNSRYRNDNNENSVIGQCQDDAPPKYTPPPSYTTATGARLAKMLRQSLRRSVRRILGESERSRPTLPIQDESQSNPSVLSSRSETTNEINTSESIEIENRPSLNLLYGRSLSLGRKQIVNKRRLREENERTSSARASSNSRSSRTLNERPYTAEDVITILRSSTLGRRRMSQSIHPQNESVYRSIENLVENAEPPNLSSPAVDEHYNQNSTSVI</sequence>
<feature type="binding site" evidence="8">
    <location>
        <position position="836"/>
    </location>
    <ligand>
        <name>Na(+)</name>
        <dbReference type="ChEBI" id="CHEBI:29101"/>
        <label>1</label>
    </ligand>
</feature>
<feature type="region of interest" description="Disordered" evidence="9">
    <location>
        <begin position="1"/>
        <end position="31"/>
    </location>
</feature>
<dbReference type="InterPro" id="IPR000175">
    <property type="entry name" value="Na/ntran_symport"/>
</dbReference>
<keyword evidence="8" id="KW-0479">Metal-binding</keyword>